<feature type="transmembrane region" description="Helical" evidence="5">
    <location>
        <begin position="218"/>
        <end position="239"/>
    </location>
</feature>
<gene>
    <name evidence="6" type="ORF">N7G274_006820</name>
</gene>
<organism evidence="6 7">
    <name type="scientific">Stereocaulon virgatum</name>
    <dbReference type="NCBI Taxonomy" id="373712"/>
    <lineage>
        <taxon>Eukaryota</taxon>
        <taxon>Fungi</taxon>
        <taxon>Dikarya</taxon>
        <taxon>Ascomycota</taxon>
        <taxon>Pezizomycotina</taxon>
        <taxon>Lecanoromycetes</taxon>
        <taxon>OSLEUM clade</taxon>
        <taxon>Lecanoromycetidae</taxon>
        <taxon>Lecanorales</taxon>
        <taxon>Lecanorineae</taxon>
        <taxon>Stereocaulaceae</taxon>
        <taxon>Stereocaulon</taxon>
    </lineage>
</organism>
<feature type="transmembrane region" description="Helical" evidence="5">
    <location>
        <begin position="173"/>
        <end position="197"/>
    </location>
</feature>
<dbReference type="Pfam" id="PF04479">
    <property type="entry name" value="RTA1"/>
    <property type="match status" value="1"/>
</dbReference>
<dbReference type="PANTHER" id="PTHR31465">
    <property type="entry name" value="PROTEIN RTA1-RELATED"/>
    <property type="match status" value="1"/>
</dbReference>
<evidence type="ECO:0000256" key="2">
    <source>
        <dbReference type="ARBA" id="ARBA00022692"/>
    </source>
</evidence>
<comment type="subcellular location">
    <subcellularLocation>
        <location evidence="1">Membrane</location>
        <topology evidence="1">Multi-pass membrane protein</topology>
    </subcellularLocation>
</comment>
<reference evidence="6 7" key="1">
    <citation type="submission" date="2024-09" db="EMBL/GenBank/DDBJ databases">
        <title>Rethinking Asexuality: The Enigmatic Case of Functional Sexual Genes in Lepraria (Stereocaulaceae).</title>
        <authorList>
            <person name="Doellman M."/>
            <person name="Sun Y."/>
            <person name="Barcenas-Pena A."/>
            <person name="Lumbsch H.T."/>
            <person name="Grewe F."/>
        </authorList>
    </citation>
    <scope>NUCLEOTIDE SEQUENCE [LARGE SCALE GENOMIC DNA]</scope>
    <source>
        <strain evidence="6 7">Mercado 3170</strain>
    </source>
</reference>
<feature type="transmembrane region" description="Helical" evidence="5">
    <location>
        <begin position="259"/>
        <end position="278"/>
    </location>
</feature>
<evidence type="ECO:0000256" key="3">
    <source>
        <dbReference type="ARBA" id="ARBA00022989"/>
    </source>
</evidence>
<evidence type="ECO:0008006" key="8">
    <source>
        <dbReference type="Google" id="ProtNLM"/>
    </source>
</evidence>
<feature type="transmembrane region" description="Helical" evidence="5">
    <location>
        <begin position="135"/>
        <end position="161"/>
    </location>
</feature>
<keyword evidence="2 5" id="KW-0812">Transmembrane</keyword>
<evidence type="ECO:0000256" key="5">
    <source>
        <dbReference type="SAM" id="Phobius"/>
    </source>
</evidence>
<dbReference type="InterPro" id="IPR007568">
    <property type="entry name" value="RTA1"/>
</dbReference>
<evidence type="ECO:0000313" key="6">
    <source>
        <dbReference type="EMBL" id="KAL2040377.1"/>
    </source>
</evidence>
<keyword evidence="3 5" id="KW-1133">Transmembrane helix</keyword>
<sequence length="311" mass="33433">MSGFHQLFARKQDCTGISADCPISKSFYGYAPSLIPNAILLALFSLALLAHGAQGVYYRAWSTLTAMGWGCICELLGYAGRLMMHDNPFYLNGFLIQICCLTIAPAFFSAAIYLSLARSVVLFGTKVSRLSPRAYAYIFISCDIVSLALQGAGGALASIAAQSQKSLTMGDNVQLAGLSFQVGSLALFGVCAGEYAWRIFRSASASSRARKVFAYNKGLMACFGALGLSYTAIMVRCVYRVIELSNGWGSTLMRNQIDFVALEGAMIVIAVMAINAAYPGKYLNRAVDPDFEEKSTGSVGSQTEVASKHMF</sequence>
<evidence type="ECO:0000256" key="1">
    <source>
        <dbReference type="ARBA" id="ARBA00004141"/>
    </source>
</evidence>
<keyword evidence="4 5" id="KW-0472">Membrane</keyword>
<dbReference type="PANTHER" id="PTHR31465:SF7">
    <property type="entry name" value="SPHINGOID LONG-CHAIN BASE TRANSPORTER RSB1"/>
    <property type="match status" value="1"/>
</dbReference>
<comment type="caution">
    <text evidence="6">The sequence shown here is derived from an EMBL/GenBank/DDBJ whole genome shotgun (WGS) entry which is preliminary data.</text>
</comment>
<feature type="transmembrane region" description="Helical" evidence="5">
    <location>
        <begin position="27"/>
        <end position="49"/>
    </location>
</feature>
<dbReference type="Proteomes" id="UP001590950">
    <property type="component" value="Unassembled WGS sequence"/>
</dbReference>
<feature type="transmembrane region" description="Helical" evidence="5">
    <location>
        <begin position="89"/>
        <end position="114"/>
    </location>
</feature>
<evidence type="ECO:0000256" key="4">
    <source>
        <dbReference type="ARBA" id="ARBA00023136"/>
    </source>
</evidence>
<dbReference type="EMBL" id="JBEFKJ010000021">
    <property type="protein sequence ID" value="KAL2040377.1"/>
    <property type="molecule type" value="Genomic_DNA"/>
</dbReference>
<name>A0ABR4A372_9LECA</name>
<protein>
    <recommendedName>
        <fullName evidence="8">RTA1-domain-containing protein</fullName>
    </recommendedName>
</protein>
<keyword evidence="7" id="KW-1185">Reference proteome</keyword>
<accession>A0ABR4A372</accession>
<feature type="transmembrane region" description="Helical" evidence="5">
    <location>
        <begin position="56"/>
        <end position="77"/>
    </location>
</feature>
<evidence type="ECO:0000313" key="7">
    <source>
        <dbReference type="Proteomes" id="UP001590950"/>
    </source>
</evidence>
<proteinExistence type="predicted"/>